<dbReference type="Gene3D" id="1.10.287.70">
    <property type="match status" value="1"/>
</dbReference>
<dbReference type="Pfam" id="PF07885">
    <property type="entry name" value="Ion_trans_2"/>
    <property type="match status" value="2"/>
</dbReference>
<dbReference type="InterPro" id="IPR013099">
    <property type="entry name" value="K_chnl_dom"/>
</dbReference>
<dbReference type="PANTHER" id="PTHR11003:SF330">
    <property type="entry name" value="POTASSIUM CHANNEL DOMAIN-CONTAINING PROTEIN"/>
    <property type="match status" value="1"/>
</dbReference>
<gene>
    <name evidence="12" type="ORF">C7M84_021422</name>
</gene>
<name>A0A3R7PFA5_PENVA</name>
<dbReference type="Proteomes" id="UP000283509">
    <property type="component" value="Unassembled WGS sequence"/>
</dbReference>
<evidence type="ECO:0000256" key="6">
    <source>
        <dbReference type="ARBA" id="ARBA00023136"/>
    </source>
</evidence>
<feature type="transmembrane region" description="Helical" evidence="10">
    <location>
        <begin position="245"/>
        <end position="265"/>
    </location>
</feature>
<keyword evidence="3 8" id="KW-0812">Transmembrane</keyword>
<evidence type="ECO:0000313" key="12">
    <source>
        <dbReference type="EMBL" id="ROT85080.1"/>
    </source>
</evidence>
<dbReference type="PRINTS" id="PR01333">
    <property type="entry name" value="2POREKCHANEL"/>
</dbReference>
<dbReference type="GO" id="GO:0005886">
    <property type="term" value="C:plasma membrane"/>
    <property type="evidence" value="ECO:0007669"/>
    <property type="project" value="TreeGrafter"/>
</dbReference>
<comment type="subcellular location">
    <subcellularLocation>
        <location evidence="1">Membrane</location>
        <topology evidence="1">Multi-pass membrane protein</topology>
    </subcellularLocation>
</comment>
<dbReference type="GO" id="GO:0030322">
    <property type="term" value="P:stabilization of membrane potential"/>
    <property type="evidence" value="ECO:0007669"/>
    <property type="project" value="TreeGrafter"/>
</dbReference>
<evidence type="ECO:0000256" key="4">
    <source>
        <dbReference type="ARBA" id="ARBA00022989"/>
    </source>
</evidence>
<keyword evidence="13" id="KW-1185">Reference proteome</keyword>
<keyword evidence="2 8" id="KW-0813">Transport</keyword>
<evidence type="ECO:0000256" key="8">
    <source>
        <dbReference type="RuleBase" id="RU003857"/>
    </source>
</evidence>
<evidence type="ECO:0000256" key="10">
    <source>
        <dbReference type="SAM" id="Phobius"/>
    </source>
</evidence>
<feature type="domain" description="Potassium channel" evidence="11">
    <location>
        <begin position="129"/>
        <end position="189"/>
    </location>
</feature>
<evidence type="ECO:0000259" key="11">
    <source>
        <dbReference type="Pfam" id="PF07885"/>
    </source>
</evidence>
<organism evidence="12 13">
    <name type="scientific">Penaeus vannamei</name>
    <name type="common">Whiteleg shrimp</name>
    <name type="synonym">Litopenaeus vannamei</name>
    <dbReference type="NCBI Taxonomy" id="6689"/>
    <lineage>
        <taxon>Eukaryota</taxon>
        <taxon>Metazoa</taxon>
        <taxon>Ecdysozoa</taxon>
        <taxon>Arthropoda</taxon>
        <taxon>Crustacea</taxon>
        <taxon>Multicrustacea</taxon>
        <taxon>Malacostraca</taxon>
        <taxon>Eumalacostraca</taxon>
        <taxon>Eucarida</taxon>
        <taxon>Decapoda</taxon>
        <taxon>Dendrobranchiata</taxon>
        <taxon>Penaeoidea</taxon>
        <taxon>Penaeidae</taxon>
        <taxon>Penaeus</taxon>
    </lineage>
</organism>
<keyword evidence="7 8" id="KW-0407">Ion channel</keyword>
<evidence type="ECO:0000256" key="2">
    <source>
        <dbReference type="ARBA" id="ARBA00022448"/>
    </source>
</evidence>
<proteinExistence type="inferred from homology"/>
<comment type="caution">
    <text evidence="12">The sequence shown here is derived from an EMBL/GenBank/DDBJ whole genome shotgun (WGS) entry which is preliminary data.</text>
</comment>
<evidence type="ECO:0000256" key="9">
    <source>
        <dbReference type="SAM" id="MobiDB-lite"/>
    </source>
</evidence>
<comment type="similarity">
    <text evidence="8">Belongs to the two pore domain potassium channel (TC 1.A.1.8) family.</text>
</comment>
<feature type="transmembrane region" description="Helical" evidence="10">
    <location>
        <begin position="277"/>
        <end position="297"/>
    </location>
</feature>
<accession>A0A3R7PFA5</accession>
<feature type="region of interest" description="Disordered" evidence="9">
    <location>
        <begin position="560"/>
        <end position="613"/>
    </location>
</feature>
<reference evidence="12 13" key="2">
    <citation type="submission" date="2019-01" db="EMBL/GenBank/DDBJ databases">
        <title>The decoding of complex shrimp genome reveals the adaptation for benthos swimmer, frequently molting mechanism and breeding impact on genome.</title>
        <authorList>
            <person name="Sun Y."/>
            <person name="Gao Y."/>
            <person name="Yu Y."/>
        </authorList>
    </citation>
    <scope>NUCLEOTIDE SEQUENCE [LARGE SCALE GENOMIC DNA]</scope>
    <source>
        <tissue evidence="12">Muscle</tissue>
    </source>
</reference>
<feature type="transmembrane region" description="Helical" evidence="10">
    <location>
        <begin position="134"/>
        <end position="155"/>
    </location>
</feature>
<dbReference type="SUPFAM" id="SSF81324">
    <property type="entry name" value="Voltage-gated potassium channels"/>
    <property type="match status" value="2"/>
</dbReference>
<evidence type="ECO:0000256" key="3">
    <source>
        <dbReference type="ARBA" id="ARBA00022692"/>
    </source>
</evidence>
<dbReference type="GO" id="GO:0015271">
    <property type="term" value="F:outward rectifier potassium channel activity"/>
    <property type="evidence" value="ECO:0007669"/>
    <property type="project" value="TreeGrafter"/>
</dbReference>
<evidence type="ECO:0000256" key="7">
    <source>
        <dbReference type="ARBA" id="ARBA00023303"/>
    </source>
</evidence>
<evidence type="ECO:0000256" key="1">
    <source>
        <dbReference type="ARBA" id="ARBA00004141"/>
    </source>
</evidence>
<dbReference type="PANTHER" id="PTHR11003">
    <property type="entry name" value="POTASSIUM CHANNEL, SUBFAMILY K"/>
    <property type="match status" value="1"/>
</dbReference>
<feature type="transmembrane region" description="Helical" evidence="10">
    <location>
        <begin position="161"/>
        <end position="183"/>
    </location>
</feature>
<dbReference type="EMBL" id="QCYY01000449">
    <property type="protein sequence ID" value="ROT85080.1"/>
    <property type="molecule type" value="Genomic_DNA"/>
</dbReference>
<reference evidence="12 13" key="1">
    <citation type="submission" date="2018-04" db="EMBL/GenBank/DDBJ databases">
        <authorList>
            <person name="Zhang X."/>
            <person name="Yuan J."/>
            <person name="Li F."/>
            <person name="Xiang J."/>
        </authorList>
    </citation>
    <scope>NUCLEOTIDE SEQUENCE [LARGE SCALE GENOMIC DNA]</scope>
    <source>
        <tissue evidence="12">Muscle</tissue>
    </source>
</reference>
<keyword evidence="6 10" id="KW-0472">Membrane</keyword>
<keyword evidence="5 8" id="KW-0406">Ion transport</keyword>
<dbReference type="GO" id="GO:0022841">
    <property type="term" value="F:potassium ion leak channel activity"/>
    <property type="evidence" value="ECO:0007669"/>
    <property type="project" value="TreeGrafter"/>
</dbReference>
<dbReference type="OrthoDB" id="297496at2759"/>
<feature type="domain" description="Potassium channel" evidence="11">
    <location>
        <begin position="218"/>
        <end position="301"/>
    </location>
</feature>
<evidence type="ECO:0000256" key="5">
    <source>
        <dbReference type="ARBA" id="ARBA00023065"/>
    </source>
</evidence>
<protein>
    <recommendedName>
        <fullName evidence="11">Potassium channel domain-containing protein</fullName>
    </recommendedName>
</protein>
<evidence type="ECO:0000313" key="13">
    <source>
        <dbReference type="Proteomes" id="UP000283509"/>
    </source>
</evidence>
<keyword evidence="4 10" id="KW-1133">Transmembrane helix</keyword>
<sequence length="681" mass="76574">MSRAGKRSGIWLALSARRAWRRDGGQQCLRPGSIGEAVQDIYQHRLGQLASAGDALEELLELRQHILQLCPHPVINGTFGLLESNGESESRGQAQGSAAHQDKLGLGADWSSAVEEECQESLRIIDHVTKVEKWTLVDSIYFTMTAVTTIGYGHISPATRYGRLFCVLYSLVGVPLTCILMAYSSEMLSNRMLQLYTSARKRHQRHRKTLLYGITWIYLSVGFIVFMFLPSLALSKLEDWSYEDALYYTFITLSTIGFGDLVAGYRKDQPYSEVYKLAIVVWIMMALGYWFLLLNFLQKALKSNVPRRIKKTFRSKRIAKQAEFFRQLVGRVKLGQRKASLVDGDRGVVALMVEVAGAFVGDEPGRTSRKQSLRIDCTQGNDDSDSEANEPLTLSDLLDVNVVLRSDSMPAIRNLAVENFPDEVVLPLREVLHLVSLVASVEEQVHNTCADDDATACSSTTLQEDPTDSTPSIVTFDPRENVPLLRDIFHYKHNHHAKSAFCNGIKMKSRMRTLSQREEEEIDEVLNEVFDAGRRAQDTAGRRGWQLLHARQDRLRAQEVGAAAAREEESPQDATRAAGRRATLKQPFWPRTGAPRSLSRRDAQDFHAASTSPSRASMSASLMDIFINGFLRVRPRHAFFFSQASRREGGRPRRSWTPVIACHVSFCRCIPCALICICQRI</sequence>
<feature type="transmembrane region" description="Helical" evidence="10">
    <location>
        <begin position="210"/>
        <end position="233"/>
    </location>
</feature>
<dbReference type="AlphaFoldDB" id="A0A3R7PFA5"/>
<dbReference type="InterPro" id="IPR003280">
    <property type="entry name" value="2pore_dom_K_chnl"/>
</dbReference>
<dbReference type="STRING" id="6689.A0A3R7PFA5"/>